<dbReference type="PROSITE" id="PS50030">
    <property type="entry name" value="UBA"/>
    <property type="match status" value="1"/>
</dbReference>
<dbReference type="CDD" id="cd02257">
    <property type="entry name" value="Peptidase_C19"/>
    <property type="match status" value="1"/>
</dbReference>
<feature type="domain" description="USP" evidence="5">
    <location>
        <begin position="184"/>
        <end position="530"/>
    </location>
</feature>
<dbReference type="AlphaFoldDB" id="A0A976NYU1"/>
<dbReference type="InterPro" id="IPR038765">
    <property type="entry name" value="Papain-like_cys_pep_sf"/>
</dbReference>
<protein>
    <recommendedName>
        <fullName evidence="8">Ubiquitinyl hydrolase 1</fullName>
    </recommendedName>
</protein>
<accession>A0A976NYU1</accession>
<evidence type="ECO:0000259" key="4">
    <source>
        <dbReference type="PROSITE" id="PS50030"/>
    </source>
</evidence>
<evidence type="ECO:0000259" key="5">
    <source>
        <dbReference type="PROSITE" id="PS50235"/>
    </source>
</evidence>
<dbReference type="Gene3D" id="1.10.8.10">
    <property type="entry name" value="DNA helicase RuvA subunit, C-terminal domain"/>
    <property type="match status" value="1"/>
</dbReference>
<dbReference type="InterPro" id="IPR001394">
    <property type="entry name" value="Peptidase_C19_UCH"/>
</dbReference>
<dbReference type="PANTHER" id="PTHR22975:SF9">
    <property type="entry name" value="ECHINUS SPLICE FORM 3"/>
    <property type="match status" value="1"/>
</dbReference>
<feature type="domain" description="PH" evidence="3">
    <location>
        <begin position="24"/>
        <end position="133"/>
    </location>
</feature>
<dbReference type="PROSITE" id="PS50235">
    <property type="entry name" value="USP_3"/>
    <property type="match status" value="1"/>
</dbReference>
<dbReference type="Pfam" id="PF00443">
    <property type="entry name" value="UCH"/>
    <property type="match status" value="1"/>
</dbReference>
<dbReference type="SMART" id="SM00165">
    <property type="entry name" value="UBA"/>
    <property type="match status" value="1"/>
</dbReference>
<dbReference type="EMBL" id="SHOA02000001">
    <property type="protein sequence ID" value="TDH72968.1"/>
    <property type="molecule type" value="Genomic_DNA"/>
</dbReference>
<gene>
    <name evidence="6" type="ORF">CCR75_002092</name>
</gene>
<reference evidence="6 7" key="1">
    <citation type="journal article" date="2021" name="Genome Biol.">
        <title>AFLAP: assembly-free linkage analysis pipeline using k-mers from genome sequencing data.</title>
        <authorList>
            <person name="Fletcher K."/>
            <person name="Zhang L."/>
            <person name="Gil J."/>
            <person name="Han R."/>
            <person name="Cavanaugh K."/>
            <person name="Michelmore R."/>
        </authorList>
    </citation>
    <scope>NUCLEOTIDE SEQUENCE [LARGE SCALE GENOMIC DNA]</scope>
    <source>
        <strain evidence="6 7">SF5</strain>
    </source>
</reference>
<dbReference type="Proteomes" id="UP000294530">
    <property type="component" value="Unassembled WGS sequence"/>
</dbReference>
<sequence length="779" mass="87957">MQPTSLEPTLLSSENDPLKSAFGEIVHRGWLNLKTRSMVNVRPRHVRYCILTRDTLLLSTFKFQPSTGDLQSGLVKPLRSYRVLGVAPWDGRRYSFLVSVKQADDHVDKVLEIDGLAATSASNWIHHLRVLTSREEENWPPSTNAIVPLSNQSSDVLSDAQATTLFGNSKKEANLWVKGASVHRGLLNASGENNCFLNVVIQSFWHLTSMRHFLLHVEVKEESRSVESNVLRALKSMLMEYDDTSSGALHSRSIRKGLSVLYSADKNFQEGAMYDAEETLLALLNLMHQQTEATEIEETQKTTMMVKSLVRVVSAEAYEEKPQAVFDDNSIPHLVFSHQIYDRYVCDGCNHSSPWNLYSNLVYSTYASDLYACKYESSEQMYRRLTAQELDVASKCEQTGCSGKPRKERVIHRFPMVFAVSILWTTQSATKEQVQGVLENIDDRLDLAKCFEAAGPVIRFKNGGLRTTYRLRGFVCYYGRHYVALFYSTAHKMWLLIDDSRVLEMGPWSNVVSECLKGRFQPVLLFYELPDQRKDSSVGIFSHVDIRHLERRKSLSIGSQHGELLPPSIQEESFDFERPAVQRQDEAELHTVDTELATQNTNLVTELEICPDIELKELSRRNSVTQNITPVSAAIAMCPRSISMYAALGEGEYDVRFGEALLLGLYLQKIGNELCVTSFPRGANGGMFSAEKCGQIGLFDTVLHANGHPLQHYQVDRALKMIKAQTRPLIIRFRKSIRVQQLLDMGFSRESAIEALQRTRGDVQAAANYCFESTSSGVD</sequence>
<dbReference type="SUPFAM" id="SSF50729">
    <property type="entry name" value="PH domain-like"/>
    <property type="match status" value="1"/>
</dbReference>
<dbReference type="GO" id="GO:0004843">
    <property type="term" value="F:cysteine-type deubiquitinase activity"/>
    <property type="evidence" value="ECO:0007669"/>
    <property type="project" value="InterPro"/>
</dbReference>
<dbReference type="SUPFAM" id="SSF46934">
    <property type="entry name" value="UBA-like"/>
    <property type="match status" value="1"/>
</dbReference>
<evidence type="ECO:0000256" key="2">
    <source>
        <dbReference type="ARBA" id="ARBA00022801"/>
    </source>
</evidence>
<comment type="caution">
    <text evidence="6">The sequence shown here is derived from an EMBL/GenBank/DDBJ whole genome shotgun (WGS) entry which is preliminary data.</text>
</comment>
<keyword evidence="1" id="KW-0833">Ubl conjugation pathway</keyword>
<dbReference type="Gene3D" id="3.90.70.10">
    <property type="entry name" value="Cysteine proteinases"/>
    <property type="match status" value="1"/>
</dbReference>
<organism evidence="6 7">
    <name type="scientific">Bremia lactucae</name>
    <name type="common">Lettuce downy mildew</name>
    <dbReference type="NCBI Taxonomy" id="4779"/>
    <lineage>
        <taxon>Eukaryota</taxon>
        <taxon>Sar</taxon>
        <taxon>Stramenopiles</taxon>
        <taxon>Oomycota</taxon>
        <taxon>Peronosporomycetes</taxon>
        <taxon>Peronosporales</taxon>
        <taxon>Peronosporaceae</taxon>
        <taxon>Bremia</taxon>
    </lineage>
</organism>
<keyword evidence="7" id="KW-1185">Reference proteome</keyword>
<dbReference type="CDD" id="cd14307">
    <property type="entry name" value="UBA_RUP1p"/>
    <property type="match status" value="1"/>
</dbReference>
<dbReference type="RefSeq" id="XP_067822467.1">
    <property type="nucleotide sequence ID" value="XM_067960192.1"/>
</dbReference>
<evidence type="ECO:0000256" key="1">
    <source>
        <dbReference type="ARBA" id="ARBA00022786"/>
    </source>
</evidence>
<evidence type="ECO:0000313" key="7">
    <source>
        <dbReference type="Proteomes" id="UP000294530"/>
    </source>
</evidence>
<dbReference type="GeneID" id="94345863"/>
<dbReference type="InterPro" id="IPR052398">
    <property type="entry name" value="Ubiquitin_hydrolase_53/54"/>
</dbReference>
<keyword evidence="2" id="KW-0378">Hydrolase</keyword>
<feature type="domain" description="UBA" evidence="4">
    <location>
        <begin position="732"/>
        <end position="773"/>
    </location>
</feature>
<proteinExistence type="predicted"/>
<dbReference type="PROSITE" id="PS50003">
    <property type="entry name" value="PH_DOMAIN"/>
    <property type="match status" value="1"/>
</dbReference>
<evidence type="ECO:0000259" key="3">
    <source>
        <dbReference type="PROSITE" id="PS50003"/>
    </source>
</evidence>
<dbReference type="InterPro" id="IPR041970">
    <property type="entry name" value="Rup1_UBA"/>
</dbReference>
<dbReference type="PANTHER" id="PTHR22975">
    <property type="entry name" value="UBIQUITIN SPECIFIC PROTEINASE"/>
    <property type="match status" value="1"/>
</dbReference>
<dbReference type="Pfam" id="PF00627">
    <property type="entry name" value="UBA"/>
    <property type="match status" value="1"/>
</dbReference>
<dbReference type="GO" id="GO:0016579">
    <property type="term" value="P:protein deubiquitination"/>
    <property type="evidence" value="ECO:0007669"/>
    <property type="project" value="InterPro"/>
</dbReference>
<evidence type="ECO:0000313" key="6">
    <source>
        <dbReference type="EMBL" id="TDH72968.1"/>
    </source>
</evidence>
<dbReference type="InterPro" id="IPR009060">
    <property type="entry name" value="UBA-like_sf"/>
</dbReference>
<dbReference type="InterPro" id="IPR015940">
    <property type="entry name" value="UBA"/>
</dbReference>
<dbReference type="InterPro" id="IPR001849">
    <property type="entry name" value="PH_domain"/>
</dbReference>
<dbReference type="InterPro" id="IPR028889">
    <property type="entry name" value="USP"/>
</dbReference>
<dbReference type="KEGG" id="blac:94345863"/>
<dbReference type="OrthoDB" id="205782at2759"/>
<evidence type="ECO:0008006" key="8">
    <source>
        <dbReference type="Google" id="ProtNLM"/>
    </source>
</evidence>
<name>A0A976NYU1_BRELC</name>
<dbReference type="SUPFAM" id="SSF54001">
    <property type="entry name" value="Cysteine proteinases"/>
    <property type="match status" value="1"/>
</dbReference>